<organism evidence="5 6">
    <name type="scientific">Hydnum rufescens UP504</name>
    <dbReference type="NCBI Taxonomy" id="1448309"/>
    <lineage>
        <taxon>Eukaryota</taxon>
        <taxon>Fungi</taxon>
        <taxon>Dikarya</taxon>
        <taxon>Basidiomycota</taxon>
        <taxon>Agaricomycotina</taxon>
        <taxon>Agaricomycetes</taxon>
        <taxon>Cantharellales</taxon>
        <taxon>Hydnaceae</taxon>
        <taxon>Hydnum</taxon>
    </lineage>
</organism>
<feature type="compositionally biased region" description="Basic and acidic residues" evidence="3">
    <location>
        <begin position="191"/>
        <end position="203"/>
    </location>
</feature>
<evidence type="ECO:0000313" key="5">
    <source>
        <dbReference type="EMBL" id="KAF9516777.1"/>
    </source>
</evidence>
<accession>A0A9P6B3R1</accession>
<keyword evidence="2" id="KW-0539">Nucleus</keyword>
<evidence type="ECO:0000256" key="1">
    <source>
        <dbReference type="ARBA" id="ARBA00004123"/>
    </source>
</evidence>
<sequence length="212" mass="24362">MSSYWLMKSEPEEREPGVKFSVDDFEAVKTTSWEGVRNPEACRMMKEKMRVGDRVLFYHSNCKIPGVAALAEVCREGYPDYNAWDPTHRYYDKNSTQEKPKWYMVDVKLMKRADHFVPLWVLKGIAAGEVDLGYLTEEQVKEIGEMTLLRRGRLSVQAVSERAYDTVVQMSERGGWTEQKGGKGLNTGLKRVRESGARSEGVEKRRKRTRGA</sequence>
<dbReference type="PANTHER" id="PTHR14087">
    <property type="entry name" value="THYMOCYTE NUCLEAR PROTEIN 1"/>
    <property type="match status" value="1"/>
</dbReference>
<dbReference type="Gene3D" id="3.10.590.10">
    <property type="entry name" value="ph1033 like domains"/>
    <property type="match status" value="1"/>
</dbReference>
<keyword evidence="6" id="KW-1185">Reference proteome</keyword>
<dbReference type="OrthoDB" id="41445at2759"/>
<name>A0A9P6B3R1_9AGAM</name>
<comment type="caution">
    <text evidence="5">The sequence shown here is derived from an EMBL/GenBank/DDBJ whole genome shotgun (WGS) entry which is preliminary data.</text>
</comment>
<dbReference type="AlphaFoldDB" id="A0A9P6B3R1"/>
<feature type="domain" description="EVE" evidence="4">
    <location>
        <begin position="3"/>
        <end position="170"/>
    </location>
</feature>
<dbReference type="InterPro" id="IPR015947">
    <property type="entry name" value="PUA-like_sf"/>
</dbReference>
<dbReference type="FunFam" id="3.10.590.10:FF:000006">
    <property type="entry name" value="Chromosome 7, whole genome shotgun sequence"/>
    <property type="match status" value="1"/>
</dbReference>
<dbReference type="SUPFAM" id="SSF88697">
    <property type="entry name" value="PUA domain-like"/>
    <property type="match status" value="1"/>
</dbReference>
<dbReference type="GO" id="GO:0005634">
    <property type="term" value="C:nucleus"/>
    <property type="evidence" value="ECO:0007669"/>
    <property type="project" value="UniProtKB-SubCell"/>
</dbReference>
<proteinExistence type="predicted"/>
<dbReference type="InterPro" id="IPR052181">
    <property type="entry name" value="5hmC_binding"/>
</dbReference>
<evidence type="ECO:0000313" key="6">
    <source>
        <dbReference type="Proteomes" id="UP000886523"/>
    </source>
</evidence>
<evidence type="ECO:0000259" key="4">
    <source>
        <dbReference type="Pfam" id="PF01878"/>
    </source>
</evidence>
<dbReference type="PANTHER" id="PTHR14087:SF7">
    <property type="entry name" value="THYMOCYTE NUCLEAR PROTEIN 1"/>
    <property type="match status" value="1"/>
</dbReference>
<evidence type="ECO:0000256" key="2">
    <source>
        <dbReference type="ARBA" id="ARBA00023242"/>
    </source>
</evidence>
<dbReference type="EMBL" id="MU128936">
    <property type="protein sequence ID" value="KAF9516777.1"/>
    <property type="molecule type" value="Genomic_DNA"/>
</dbReference>
<protein>
    <recommendedName>
        <fullName evidence="4">EVE domain-containing protein</fullName>
    </recommendedName>
</protein>
<gene>
    <name evidence="5" type="ORF">BS47DRAFT_603558</name>
</gene>
<comment type="subcellular location">
    <subcellularLocation>
        <location evidence="1">Nucleus</location>
    </subcellularLocation>
</comment>
<dbReference type="CDD" id="cd21133">
    <property type="entry name" value="EVE"/>
    <property type="match status" value="1"/>
</dbReference>
<dbReference type="Proteomes" id="UP000886523">
    <property type="component" value="Unassembled WGS sequence"/>
</dbReference>
<reference evidence="5" key="1">
    <citation type="journal article" date="2020" name="Nat. Commun.">
        <title>Large-scale genome sequencing of mycorrhizal fungi provides insights into the early evolution of symbiotic traits.</title>
        <authorList>
            <person name="Miyauchi S."/>
            <person name="Kiss E."/>
            <person name="Kuo A."/>
            <person name="Drula E."/>
            <person name="Kohler A."/>
            <person name="Sanchez-Garcia M."/>
            <person name="Morin E."/>
            <person name="Andreopoulos B."/>
            <person name="Barry K.W."/>
            <person name="Bonito G."/>
            <person name="Buee M."/>
            <person name="Carver A."/>
            <person name="Chen C."/>
            <person name="Cichocki N."/>
            <person name="Clum A."/>
            <person name="Culley D."/>
            <person name="Crous P.W."/>
            <person name="Fauchery L."/>
            <person name="Girlanda M."/>
            <person name="Hayes R.D."/>
            <person name="Keri Z."/>
            <person name="LaButti K."/>
            <person name="Lipzen A."/>
            <person name="Lombard V."/>
            <person name="Magnuson J."/>
            <person name="Maillard F."/>
            <person name="Murat C."/>
            <person name="Nolan M."/>
            <person name="Ohm R.A."/>
            <person name="Pangilinan J."/>
            <person name="Pereira M.F."/>
            <person name="Perotto S."/>
            <person name="Peter M."/>
            <person name="Pfister S."/>
            <person name="Riley R."/>
            <person name="Sitrit Y."/>
            <person name="Stielow J.B."/>
            <person name="Szollosi G."/>
            <person name="Zifcakova L."/>
            <person name="Stursova M."/>
            <person name="Spatafora J.W."/>
            <person name="Tedersoo L."/>
            <person name="Vaario L.M."/>
            <person name="Yamada A."/>
            <person name="Yan M."/>
            <person name="Wang P."/>
            <person name="Xu J."/>
            <person name="Bruns T."/>
            <person name="Baldrian P."/>
            <person name="Vilgalys R."/>
            <person name="Dunand C."/>
            <person name="Henrissat B."/>
            <person name="Grigoriev I.V."/>
            <person name="Hibbett D."/>
            <person name="Nagy L.G."/>
            <person name="Martin F.M."/>
        </authorList>
    </citation>
    <scope>NUCLEOTIDE SEQUENCE</scope>
    <source>
        <strain evidence="5">UP504</strain>
    </source>
</reference>
<dbReference type="Pfam" id="PF01878">
    <property type="entry name" value="EVE"/>
    <property type="match status" value="1"/>
</dbReference>
<evidence type="ECO:0000256" key="3">
    <source>
        <dbReference type="SAM" id="MobiDB-lite"/>
    </source>
</evidence>
<feature type="region of interest" description="Disordered" evidence="3">
    <location>
        <begin position="175"/>
        <end position="212"/>
    </location>
</feature>
<dbReference type="InterPro" id="IPR002740">
    <property type="entry name" value="EVE_domain"/>
</dbReference>
<dbReference type="InterPro" id="IPR047197">
    <property type="entry name" value="THYN1-like_EVE"/>
</dbReference>